<evidence type="ECO:0000313" key="3">
    <source>
        <dbReference type="WBParaSite" id="NBR_0002218001-mRNA-1"/>
    </source>
</evidence>
<dbReference type="EMBL" id="UYSL01027524">
    <property type="protein sequence ID" value="VDL86827.1"/>
    <property type="molecule type" value="Genomic_DNA"/>
</dbReference>
<organism evidence="3">
    <name type="scientific">Nippostrongylus brasiliensis</name>
    <name type="common">Rat hookworm</name>
    <dbReference type="NCBI Taxonomy" id="27835"/>
    <lineage>
        <taxon>Eukaryota</taxon>
        <taxon>Metazoa</taxon>
        <taxon>Ecdysozoa</taxon>
        <taxon>Nematoda</taxon>
        <taxon>Chromadorea</taxon>
        <taxon>Rhabditida</taxon>
        <taxon>Rhabditina</taxon>
        <taxon>Rhabditomorpha</taxon>
        <taxon>Strongyloidea</taxon>
        <taxon>Heligmosomidae</taxon>
        <taxon>Nippostrongylus</taxon>
    </lineage>
</organism>
<protein>
    <submittedName>
        <fullName evidence="1 3">Uncharacterized protein</fullName>
    </submittedName>
</protein>
<gene>
    <name evidence="1" type="ORF">NBR_LOCUS22181</name>
</gene>
<keyword evidence="2" id="KW-1185">Reference proteome</keyword>
<reference evidence="3" key="1">
    <citation type="submission" date="2017-02" db="UniProtKB">
        <authorList>
            <consortium name="WormBaseParasite"/>
        </authorList>
    </citation>
    <scope>IDENTIFICATION</scope>
</reference>
<dbReference type="Proteomes" id="UP000271162">
    <property type="component" value="Unassembled WGS sequence"/>
</dbReference>
<sequence>MDHRHPQRPRGISQLFTRGAFWRDMPRRNSDAMEVSMWKPKKRHFRETEEWRKKKSRIISKMRTLGRLNLLLVLSKMHVREFLRKFLLGNEWR</sequence>
<dbReference type="STRING" id="27835.A0A0N4YY58"/>
<proteinExistence type="predicted"/>
<evidence type="ECO:0000313" key="2">
    <source>
        <dbReference type="Proteomes" id="UP000271162"/>
    </source>
</evidence>
<name>A0A0N4YY58_NIPBR</name>
<dbReference type="WBParaSite" id="NBR_0002218001-mRNA-1">
    <property type="protein sequence ID" value="NBR_0002218001-mRNA-1"/>
    <property type="gene ID" value="NBR_0002218001"/>
</dbReference>
<accession>A0A0N4YY58</accession>
<dbReference type="AlphaFoldDB" id="A0A0N4YY58"/>
<evidence type="ECO:0000313" key="1">
    <source>
        <dbReference type="EMBL" id="VDL86827.1"/>
    </source>
</evidence>
<reference evidence="1 2" key="2">
    <citation type="submission" date="2018-11" db="EMBL/GenBank/DDBJ databases">
        <authorList>
            <consortium name="Pathogen Informatics"/>
        </authorList>
    </citation>
    <scope>NUCLEOTIDE SEQUENCE [LARGE SCALE GENOMIC DNA]</scope>
</reference>